<gene>
    <name evidence="1" type="ORF">ALP66_02002</name>
</gene>
<dbReference type="Proteomes" id="UP000270873">
    <property type="component" value="Unassembled WGS sequence"/>
</dbReference>
<evidence type="ECO:0000313" key="2">
    <source>
        <dbReference type="Proteomes" id="UP000270873"/>
    </source>
</evidence>
<accession>A0A658K8S2</accession>
<organism evidence="1 2">
    <name type="scientific">Pseudomonas amygdali pv. photiniae</name>
    <dbReference type="NCBI Taxonomy" id="251724"/>
    <lineage>
        <taxon>Bacteria</taxon>
        <taxon>Pseudomonadati</taxon>
        <taxon>Pseudomonadota</taxon>
        <taxon>Gammaproteobacteria</taxon>
        <taxon>Pseudomonadales</taxon>
        <taxon>Pseudomonadaceae</taxon>
        <taxon>Pseudomonas</taxon>
        <taxon>Pseudomonas amygdali</taxon>
    </lineage>
</organism>
<dbReference type="AlphaFoldDB" id="A0A658K8S2"/>
<dbReference type="EMBL" id="RBSP01000511">
    <property type="protein sequence ID" value="RMS46726.1"/>
    <property type="molecule type" value="Genomic_DNA"/>
</dbReference>
<reference evidence="1 2" key="1">
    <citation type="submission" date="2018-08" db="EMBL/GenBank/DDBJ databases">
        <title>Recombination of ecologically and evolutionarily significant loci maintains genetic cohesion in the Pseudomonas syringae species complex.</title>
        <authorList>
            <person name="Dillon M."/>
            <person name="Thakur S."/>
            <person name="Almeida R.N.D."/>
            <person name="Weir B.S."/>
            <person name="Guttman D.S."/>
        </authorList>
    </citation>
    <scope>NUCLEOTIDE SEQUENCE [LARGE SCALE GENOMIC DNA]</scope>
    <source>
        <strain evidence="1 2">ICMP 7847</strain>
    </source>
</reference>
<name>A0A658K8S2_PSEA0</name>
<protein>
    <submittedName>
        <fullName evidence="1">Uncharacterized protein</fullName>
    </submittedName>
</protein>
<comment type="caution">
    <text evidence="1">The sequence shown here is derived from an EMBL/GenBank/DDBJ whole genome shotgun (WGS) entry which is preliminary data.</text>
</comment>
<proteinExistence type="predicted"/>
<sequence length="94" mass="10113">MARPVVSSREPLKADPWTVHGPSGTAVVNQATLRCLAPVGFHPRAYGSGLRAPLAIQAHEQARSFAGMISKSNEPEPSRGHLRFETVVLVCNLI</sequence>
<evidence type="ECO:0000313" key="1">
    <source>
        <dbReference type="EMBL" id="RMS46726.1"/>
    </source>
</evidence>